<dbReference type="OrthoDB" id="5422338at2"/>
<proteinExistence type="predicted"/>
<keyword evidence="1" id="KW-0812">Transmembrane</keyword>
<dbReference type="PANTHER" id="PTHR43433:SF1">
    <property type="entry name" value="BLL5160 PROTEIN"/>
    <property type="match status" value="1"/>
</dbReference>
<reference evidence="3 4" key="1">
    <citation type="submission" date="2018-08" db="EMBL/GenBank/DDBJ databases">
        <title>Sequencing the genomes of 1000 actinobacteria strains.</title>
        <authorList>
            <person name="Klenk H.-P."/>
        </authorList>
    </citation>
    <scope>NUCLEOTIDE SEQUENCE [LARGE SCALE GENOMIC DNA]</scope>
    <source>
        <strain evidence="3 4">DSM 22891</strain>
    </source>
</reference>
<feature type="domain" description="AB hydrolase-1" evidence="2">
    <location>
        <begin position="88"/>
        <end position="345"/>
    </location>
</feature>
<evidence type="ECO:0000313" key="3">
    <source>
        <dbReference type="EMBL" id="REF37368.1"/>
    </source>
</evidence>
<dbReference type="GO" id="GO:0003824">
    <property type="term" value="F:catalytic activity"/>
    <property type="evidence" value="ECO:0007669"/>
    <property type="project" value="UniProtKB-ARBA"/>
</dbReference>
<dbReference type="InterPro" id="IPR000073">
    <property type="entry name" value="AB_hydrolase_1"/>
</dbReference>
<dbReference type="Proteomes" id="UP000256485">
    <property type="component" value="Unassembled WGS sequence"/>
</dbReference>
<name>A0A3D9V6H3_THECX</name>
<keyword evidence="1" id="KW-1133">Transmembrane helix</keyword>
<feature type="transmembrane region" description="Helical" evidence="1">
    <location>
        <begin position="12"/>
        <end position="35"/>
    </location>
</feature>
<keyword evidence="1" id="KW-0472">Membrane</keyword>
<organism evidence="3 4">
    <name type="scientific">Thermasporomyces composti</name>
    <dbReference type="NCBI Taxonomy" id="696763"/>
    <lineage>
        <taxon>Bacteria</taxon>
        <taxon>Bacillati</taxon>
        <taxon>Actinomycetota</taxon>
        <taxon>Actinomycetes</taxon>
        <taxon>Propionibacteriales</taxon>
        <taxon>Nocardioidaceae</taxon>
        <taxon>Thermasporomyces</taxon>
    </lineage>
</organism>
<evidence type="ECO:0000313" key="4">
    <source>
        <dbReference type="Proteomes" id="UP000256485"/>
    </source>
</evidence>
<keyword evidence="4" id="KW-1185">Reference proteome</keyword>
<gene>
    <name evidence="3" type="ORF">DFJ64_2812</name>
</gene>
<dbReference type="Gene3D" id="3.40.50.1820">
    <property type="entry name" value="alpha/beta hydrolase"/>
    <property type="match status" value="1"/>
</dbReference>
<accession>A0A3D9V6H3</accession>
<evidence type="ECO:0000256" key="1">
    <source>
        <dbReference type="SAM" id="Phobius"/>
    </source>
</evidence>
<dbReference type="RefSeq" id="WP_115852091.1">
    <property type="nucleotide sequence ID" value="NZ_QTUC01000001.1"/>
</dbReference>
<comment type="caution">
    <text evidence="3">The sequence shown here is derived from an EMBL/GenBank/DDBJ whole genome shotgun (WGS) entry which is preliminary data.</text>
</comment>
<dbReference type="InterPro" id="IPR050471">
    <property type="entry name" value="AB_hydrolase"/>
</dbReference>
<evidence type="ECO:0000259" key="2">
    <source>
        <dbReference type="Pfam" id="PF12697"/>
    </source>
</evidence>
<sequence length="362" mass="38889">MSVWKVLERRSGLLGAAAGVVAAGLAAGTAAGLAVERYLVGRRRMGTTEPDEAFGTLRGEPVVVKTRDGLELYAEVDEPRRSSSRLTVVFSHGYALNLDCWHFQRAALVDEARLVFYDQRSHGRSGRSPRELCNVDQLGLDLGQVLDQVVPDGPVVLVGHSMGGMAILALADQRPELFSDRVVGVALLASSAGDLDRVTLGVPGPMGRLVHKVTPAVVAALARAPDLVEHSRRAGSDIAYLLTKRYSFGSKVPAARVEFVAEMLAATPIEVVADFFPGFAEHDKYAALEVLHGVETLIIGGRDDLITPVEHSRRMAELHPAAQYIELSEAGHMFLIEHPEVVNAALLDLLDRAGHAAEAMTS</sequence>
<protein>
    <submittedName>
        <fullName evidence="3">Pimeloyl-ACP methyl ester carboxylesterase</fullName>
    </submittedName>
</protein>
<dbReference type="SUPFAM" id="SSF53474">
    <property type="entry name" value="alpha/beta-Hydrolases"/>
    <property type="match status" value="1"/>
</dbReference>
<dbReference type="InterPro" id="IPR029058">
    <property type="entry name" value="AB_hydrolase_fold"/>
</dbReference>
<dbReference type="EMBL" id="QTUC01000001">
    <property type="protein sequence ID" value="REF37368.1"/>
    <property type="molecule type" value="Genomic_DNA"/>
</dbReference>
<dbReference type="AlphaFoldDB" id="A0A3D9V6H3"/>
<dbReference type="Pfam" id="PF12697">
    <property type="entry name" value="Abhydrolase_6"/>
    <property type="match status" value="1"/>
</dbReference>
<dbReference type="PANTHER" id="PTHR43433">
    <property type="entry name" value="HYDROLASE, ALPHA/BETA FOLD FAMILY PROTEIN"/>
    <property type="match status" value="1"/>
</dbReference>